<dbReference type="EMBL" id="JAQNDO010000001">
    <property type="protein sequence ID" value="MDC0748406.1"/>
    <property type="molecule type" value="Genomic_DNA"/>
</dbReference>
<feature type="coiled-coil region" evidence="1">
    <location>
        <begin position="203"/>
        <end position="230"/>
    </location>
</feature>
<organism evidence="3 4">
    <name type="scientific">Polyangium mundeleinium</name>
    <dbReference type="NCBI Taxonomy" id="2995306"/>
    <lineage>
        <taxon>Bacteria</taxon>
        <taxon>Pseudomonadati</taxon>
        <taxon>Myxococcota</taxon>
        <taxon>Polyangia</taxon>
        <taxon>Polyangiales</taxon>
        <taxon>Polyangiaceae</taxon>
        <taxon>Polyangium</taxon>
    </lineage>
</organism>
<keyword evidence="4" id="KW-1185">Reference proteome</keyword>
<evidence type="ECO:0000313" key="4">
    <source>
        <dbReference type="Proteomes" id="UP001221411"/>
    </source>
</evidence>
<dbReference type="PROSITE" id="PS51257">
    <property type="entry name" value="PROKAR_LIPOPROTEIN"/>
    <property type="match status" value="1"/>
</dbReference>
<comment type="caution">
    <text evidence="3">The sequence shown here is derived from an EMBL/GenBank/DDBJ whole genome shotgun (WGS) entry which is preliminary data.</text>
</comment>
<dbReference type="RefSeq" id="WP_271927332.1">
    <property type="nucleotide sequence ID" value="NZ_JAQNDO010000001.1"/>
</dbReference>
<sequence length="374" mass="40445">MARPGIRARQMRALVAALPVVFGMGCSLIPLQMQTSGFNEPEPIQVPAENRSAARAAEAEQEAAAEDTRVEEIQAELTSLRTKIADGKDLVGDARSFAELVIEARRTKAARTGEMEVGKLETEAVGYLDKALEKAPSLELFDVLVNVAVSPEADAVVLRACARVRPNVSADDVPSFVGECLHRAGDDAKKLKWASAASDVARFRKLEAERVAAEAAAQEVERKAQAKTARYVAAAVFASGRCKFSNCLKDGWTTSTPEGDVDVRCSFGDCMKDGWEARFPDGTTARTRCSFSNCMKDGWETSFSDGATARTRCSFSDCLKNGWDTDLPGGETARTRCSFSDCSKDGWSTDLPGGRQVQCRCNFQKCFVDGATCN</sequence>
<proteinExistence type="predicted"/>
<evidence type="ECO:0000313" key="3">
    <source>
        <dbReference type="EMBL" id="MDC0748406.1"/>
    </source>
</evidence>
<name>A0ABT5F5N5_9BACT</name>
<accession>A0ABT5F5N5</accession>
<keyword evidence="1" id="KW-0175">Coiled coil</keyword>
<evidence type="ECO:0000256" key="1">
    <source>
        <dbReference type="SAM" id="Coils"/>
    </source>
</evidence>
<gene>
    <name evidence="3" type="ORF">POL67_44175</name>
</gene>
<dbReference type="Proteomes" id="UP001221411">
    <property type="component" value="Unassembled WGS sequence"/>
</dbReference>
<protein>
    <submittedName>
        <fullName evidence="3">Uncharacterized protein</fullName>
    </submittedName>
</protein>
<feature type="region of interest" description="Disordered" evidence="2">
    <location>
        <begin position="49"/>
        <end position="68"/>
    </location>
</feature>
<reference evidence="3 4" key="1">
    <citation type="submission" date="2022-11" db="EMBL/GenBank/DDBJ databases">
        <title>Minimal conservation of predation-associated metabolite biosynthetic gene clusters underscores biosynthetic potential of Myxococcota including descriptions for ten novel species: Archangium lansinium sp. nov., Myxococcus landrumus sp. nov., Nannocystis bai.</title>
        <authorList>
            <person name="Ahearne A."/>
            <person name="Stevens C."/>
            <person name="Dowd S."/>
        </authorList>
    </citation>
    <scope>NUCLEOTIDE SEQUENCE [LARGE SCALE GENOMIC DNA]</scope>
    <source>
        <strain evidence="3 4">RJM3</strain>
    </source>
</reference>
<evidence type="ECO:0000256" key="2">
    <source>
        <dbReference type="SAM" id="MobiDB-lite"/>
    </source>
</evidence>